<evidence type="ECO:0000256" key="3">
    <source>
        <dbReference type="ARBA" id="ARBA00022884"/>
    </source>
</evidence>
<keyword evidence="3" id="KW-0694">RNA-binding</keyword>
<dbReference type="GO" id="GO:0006353">
    <property type="term" value="P:DNA-templated transcription termination"/>
    <property type="evidence" value="ECO:0007669"/>
    <property type="project" value="InterPro"/>
</dbReference>
<dbReference type="InterPro" id="IPR006027">
    <property type="entry name" value="NusB_RsmB_TIM44"/>
</dbReference>
<dbReference type="RefSeq" id="WP_062622673.1">
    <property type="nucleotide sequence ID" value="NZ_JRWG01000007.1"/>
</dbReference>
<dbReference type="PATRIC" id="fig|1548749.3.peg.2417"/>
<evidence type="ECO:0000259" key="6">
    <source>
        <dbReference type="Pfam" id="PF01029"/>
    </source>
</evidence>
<name>A0A137RFY3_9FLAO</name>
<dbReference type="InterPro" id="IPR035926">
    <property type="entry name" value="NusB-like_sf"/>
</dbReference>
<dbReference type="InterPro" id="IPR011605">
    <property type="entry name" value="NusB_fam"/>
</dbReference>
<protein>
    <submittedName>
        <fullName evidence="7">Antitermination protein NusB</fullName>
    </submittedName>
</protein>
<accession>A0A137RFY3</accession>
<dbReference type="SUPFAM" id="SSF48013">
    <property type="entry name" value="NusB-like"/>
    <property type="match status" value="1"/>
</dbReference>
<dbReference type="NCBIfam" id="TIGR01951">
    <property type="entry name" value="nusB"/>
    <property type="match status" value="1"/>
</dbReference>
<dbReference type="EMBL" id="JRWG01000007">
    <property type="protein sequence ID" value="KXN98383.1"/>
    <property type="molecule type" value="Genomic_DNA"/>
</dbReference>
<dbReference type="GO" id="GO:0005829">
    <property type="term" value="C:cytosol"/>
    <property type="evidence" value="ECO:0007669"/>
    <property type="project" value="TreeGrafter"/>
</dbReference>
<keyword evidence="4" id="KW-0805">Transcription regulation</keyword>
<dbReference type="PANTHER" id="PTHR11078">
    <property type="entry name" value="N UTILIZATION SUBSTANCE PROTEIN B-RELATED"/>
    <property type="match status" value="1"/>
</dbReference>
<reference evidence="7 8" key="2">
    <citation type="journal article" date="2016" name="Int. J. Syst. Evol. Microbiol.">
        <title>Vitellibacter aquimaris sp. nov., a marine bacterium isolated from seawater.</title>
        <authorList>
            <person name="Thevarajoo S."/>
            <person name="Selvaratnam C."/>
            <person name="Goh K.M."/>
            <person name="Hong K.W."/>
            <person name="Chan X.Y."/>
            <person name="Chan K.G."/>
            <person name="Chong C.S."/>
        </authorList>
    </citation>
    <scope>NUCLEOTIDE SEQUENCE [LARGE SCALE GENOMIC DNA]</scope>
    <source>
        <strain evidence="7 8">D-24</strain>
    </source>
</reference>
<dbReference type="AlphaFoldDB" id="A0A137RFY3"/>
<keyword evidence="2" id="KW-0889">Transcription antitermination</keyword>
<evidence type="ECO:0000256" key="1">
    <source>
        <dbReference type="ARBA" id="ARBA00005952"/>
    </source>
</evidence>
<dbReference type="Pfam" id="PF01029">
    <property type="entry name" value="NusB"/>
    <property type="match status" value="1"/>
</dbReference>
<dbReference type="OrthoDB" id="9787568at2"/>
<dbReference type="GO" id="GO:0031564">
    <property type="term" value="P:transcription antitermination"/>
    <property type="evidence" value="ECO:0007669"/>
    <property type="project" value="UniProtKB-KW"/>
</dbReference>
<dbReference type="PANTHER" id="PTHR11078:SF3">
    <property type="entry name" value="ANTITERMINATION NUSB DOMAIN-CONTAINING PROTEIN"/>
    <property type="match status" value="1"/>
</dbReference>
<keyword evidence="8" id="KW-1185">Reference proteome</keyword>
<evidence type="ECO:0000313" key="7">
    <source>
        <dbReference type="EMBL" id="KXN98383.1"/>
    </source>
</evidence>
<sequence length="314" mass="37013">MLTRRHIRVKVLQSVYAFNQRVNPDIDSQEKFLLHSIDQMQDLYLLLLQLLVSLQEQAESFLNRSQKKHLATTLEKNPSRTFVDNKLLKVIAENATFSNIIEKKKLNYWKLDSEYVSIIFNELRQLEWYDDYLSKKETTYKEDRDFIIKVFKELVAPNEKLYDYLEDKRLTWVDDFPIVNTAIVKMLNKLSEKNASSLLVPNLYKNEEDREYALQLFRKVILNEDKLNAQIEGKTPNWDQERIADVDLIILKMGIAEFLYFPSIPVRATINEYLEVSKEYSTPKSSIFVNGILDKIVKEFEENGKLNKIGRGLQ</sequence>
<proteinExistence type="inferred from homology"/>
<reference evidence="8" key="1">
    <citation type="submission" date="2014-10" db="EMBL/GenBank/DDBJ databases">
        <title>Genome sequencing of Vitellibacter sp. D-24.</title>
        <authorList>
            <person name="Thevarajoo S."/>
            <person name="Selvaratnam C."/>
            <person name="Goh K.M."/>
            <person name="Chong C.S."/>
        </authorList>
    </citation>
    <scope>NUCLEOTIDE SEQUENCE [LARGE SCALE GENOMIC DNA]</scope>
    <source>
        <strain evidence="8">D-24</strain>
    </source>
</reference>
<evidence type="ECO:0000256" key="2">
    <source>
        <dbReference type="ARBA" id="ARBA00022814"/>
    </source>
</evidence>
<dbReference type="STRING" id="1548749.LS48_11535"/>
<evidence type="ECO:0000313" key="8">
    <source>
        <dbReference type="Proteomes" id="UP000070138"/>
    </source>
</evidence>
<dbReference type="Gene3D" id="1.10.940.10">
    <property type="entry name" value="NusB-like"/>
    <property type="match status" value="1"/>
</dbReference>
<gene>
    <name evidence="7" type="ORF">LS48_11535</name>
</gene>
<organism evidence="7 8">
    <name type="scientific">Aequorivita aquimaris</name>
    <dbReference type="NCBI Taxonomy" id="1548749"/>
    <lineage>
        <taxon>Bacteria</taxon>
        <taxon>Pseudomonadati</taxon>
        <taxon>Bacteroidota</taxon>
        <taxon>Flavobacteriia</taxon>
        <taxon>Flavobacteriales</taxon>
        <taxon>Flavobacteriaceae</taxon>
        <taxon>Aequorivita</taxon>
    </lineage>
</organism>
<dbReference type="Proteomes" id="UP000070138">
    <property type="component" value="Unassembled WGS sequence"/>
</dbReference>
<comment type="similarity">
    <text evidence="1">Belongs to the NusB family.</text>
</comment>
<dbReference type="GO" id="GO:0003723">
    <property type="term" value="F:RNA binding"/>
    <property type="evidence" value="ECO:0007669"/>
    <property type="project" value="UniProtKB-KW"/>
</dbReference>
<comment type="caution">
    <text evidence="7">The sequence shown here is derived from an EMBL/GenBank/DDBJ whole genome shotgun (WGS) entry which is preliminary data.</text>
</comment>
<keyword evidence="5" id="KW-0804">Transcription</keyword>
<evidence type="ECO:0000256" key="5">
    <source>
        <dbReference type="ARBA" id="ARBA00023163"/>
    </source>
</evidence>
<evidence type="ECO:0000256" key="4">
    <source>
        <dbReference type="ARBA" id="ARBA00023015"/>
    </source>
</evidence>
<feature type="domain" description="NusB/RsmB/TIM44" evidence="6">
    <location>
        <begin position="184"/>
        <end position="298"/>
    </location>
</feature>